<feature type="signal peptide" evidence="1">
    <location>
        <begin position="1"/>
        <end position="25"/>
    </location>
</feature>
<dbReference type="STRING" id="1044.EH31_12825"/>
<keyword evidence="1" id="KW-0732">Signal</keyword>
<proteinExistence type="predicted"/>
<dbReference type="AlphaFoldDB" id="A0A074MV90"/>
<protein>
    <submittedName>
        <fullName evidence="2">Uncharacterized protein</fullName>
    </submittedName>
</protein>
<feature type="chain" id="PRO_5001697462" evidence="1">
    <location>
        <begin position="26"/>
        <end position="68"/>
    </location>
</feature>
<reference evidence="2 3" key="1">
    <citation type="submission" date="2014-04" db="EMBL/GenBank/DDBJ databases">
        <title>A comprehensive comparison of genomes of Erythrobacter spp. strains.</title>
        <authorList>
            <person name="Zheng Q."/>
        </authorList>
    </citation>
    <scope>NUCLEOTIDE SEQUENCE [LARGE SCALE GENOMIC DNA]</scope>
    <source>
        <strain evidence="2 3">DSM 6997</strain>
    </source>
</reference>
<organism evidence="2 3">
    <name type="scientific">Erythrobacter longus</name>
    <dbReference type="NCBI Taxonomy" id="1044"/>
    <lineage>
        <taxon>Bacteria</taxon>
        <taxon>Pseudomonadati</taxon>
        <taxon>Pseudomonadota</taxon>
        <taxon>Alphaproteobacteria</taxon>
        <taxon>Sphingomonadales</taxon>
        <taxon>Erythrobacteraceae</taxon>
        <taxon>Erythrobacter/Porphyrobacter group</taxon>
        <taxon>Erythrobacter</taxon>
    </lineage>
</organism>
<accession>A0A074MV90</accession>
<gene>
    <name evidence="2" type="ORF">EH31_12825</name>
</gene>
<name>A0A074MV90_ERYLO</name>
<keyword evidence="3" id="KW-1185">Reference proteome</keyword>
<sequence length="68" mass="7447">MFRCRVILAGSLAIGLAVIAQLAEARERTVLAPVPEDAKQGEFVVVEIGTEGEPRFGLWTTNVSYRSR</sequence>
<dbReference type="EMBL" id="JMIW01000005">
    <property type="protein sequence ID" value="KEO89522.1"/>
    <property type="molecule type" value="Genomic_DNA"/>
</dbReference>
<evidence type="ECO:0000313" key="3">
    <source>
        <dbReference type="Proteomes" id="UP000027647"/>
    </source>
</evidence>
<evidence type="ECO:0000256" key="1">
    <source>
        <dbReference type="SAM" id="SignalP"/>
    </source>
</evidence>
<comment type="caution">
    <text evidence="2">The sequence shown here is derived from an EMBL/GenBank/DDBJ whole genome shotgun (WGS) entry which is preliminary data.</text>
</comment>
<dbReference type="Proteomes" id="UP000027647">
    <property type="component" value="Unassembled WGS sequence"/>
</dbReference>
<evidence type="ECO:0000313" key="2">
    <source>
        <dbReference type="EMBL" id="KEO89522.1"/>
    </source>
</evidence>